<organism evidence="6 7">
    <name type="scientific">Cordylochernes scorpioides</name>
    <dbReference type="NCBI Taxonomy" id="51811"/>
    <lineage>
        <taxon>Eukaryota</taxon>
        <taxon>Metazoa</taxon>
        <taxon>Ecdysozoa</taxon>
        <taxon>Arthropoda</taxon>
        <taxon>Chelicerata</taxon>
        <taxon>Arachnida</taxon>
        <taxon>Pseudoscorpiones</taxon>
        <taxon>Cheliferoidea</taxon>
        <taxon>Chernetidae</taxon>
        <taxon>Cordylochernes</taxon>
    </lineage>
</organism>
<evidence type="ECO:0000256" key="4">
    <source>
        <dbReference type="ARBA" id="ARBA00022801"/>
    </source>
</evidence>
<keyword evidence="7" id="KW-1185">Reference proteome</keyword>
<evidence type="ECO:0000256" key="3">
    <source>
        <dbReference type="ARBA" id="ARBA00012663"/>
    </source>
</evidence>
<dbReference type="InterPro" id="IPR015883">
    <property type="entry name" value="Glyco_hydro_20_cat"/>
</dbReference>
<dbReference type="InterPro" id="IPR025705">
    <property type="entry name" value="Beta_hexosaminidase_sua/sub"/>
</dbReference>
<evidence type="ECO:0000313" key="7">
    <source>
        <dbReference type="Proteomes" id="UP001235939"/>
    </source>
</evidence>
<gene>
    <name evidence="6" type="ORF">LAZ67_3003989</name>
</gene>
<keyword evidence="4" id="KW-0378">Hydrolase</keyword>
<dbReference type="Proteomes" id="UP001235939">
    <property type="component" value="Chromosome 03"/>
</dbReference>
<dbReference type="Gene3D" id="3.20.20.80">
    <property type="entry name" value="Glycosidases"/>
    <property type="match status" value="1"/>
</dbReference>
<dbReference type="InterPro" id="IPR017853">
    <property type="entry name" value="GH"/>
</dbReference>
<name>A0ABY6K903_9ARAC</name>
<dbReference type="PANTHER" id="PTHR22600:SF21">
    <property type="entry name" value="BETA-HEXOSAMINIDASE A"/>
    <property type="match status" value="1"/>
</dbReference>
<evidence type="ECO:0000256" key="1">
    <source>
        <dbReference type="ARBA" id="ARBA00001231"/>
    </source>
</evidence>
<proteinExistence type="inferred from homology"/>
<dbReference type="Pfam" id="PF00728">
    <property type="entry name" value="Glyco_hydro_20"/>
    <property type="match status" value="1"/>
</dbReference>
<accession>A0ABY6K903</accession>
<dbReference type="SUPFAM" id="SSF51445">
    <property type="entry name" value="(Trans)glycosidases"/>
    <property type="match status" value="1"/>
</dbReference>
<comment type="catalytic activity">
    <reaction evidence="1">
        <text>Hydrolysis of terminal non-reducing N-acetyl-D-hexosamine residues in N-acetyl-beta-D-hexosaminides.</text>
        <dbReference type="EC" id="3.2.1.52"/>
    </reaction>
</comment>
<reference evidence="6 7" key="1">
    <citation type="submission" date="2022-01" db="EMBL/GenBank/DDBJ databases">
        <title>A chromosomal length assembly of Cordylochernes scorpioides.</title>
        <authorList>
            <person name="Zeh D."/>
            <person name="Zeh J."/>
        </authorList>
    </citation>
    <scope>NUCLEOTIDE SEQUENCE [LARGE SCALE GENOMIC DNA]</scope>
    <source>
        <strain evidence="6">IN4F17</strain>
        <tissue evidence="6">Whole Body</tissue>
    </source>
</reference>
<feature type="domain" description="Glycoside hydrolase family 20 catalytic" evidence="5">
    <location>
        <begin position="7"/>
        <end position="182"/>
    </location>
</feature>
<sequence length="182" mass="20606">MVDYPRFAFRGLLLDTSRHFIPVHTLLTNLDAMERNKMNVFHWHIVDDTSFPYVSIKFPKLSEKGAFDNKYHIYSPADVQNIINYAADRGIRVIPEFDTPGISKKKTVQLVVSGHTLSWGPGQPGLLTECYQGGKPDGSHGPINPILPSSYSFLQDFLSEITSVFKDSYFHVGGDEVSFYCW</sequence>
<evidence type="ECO:0000259" key="5">
    <source>
        <dbReference type="Pfam" id="PF00728"/>
    </source>
</evidence>
<dbReference type="EC" id="3.2.1.52" evidence="3"/>
<evidence type="ECO:0000256" key="2">
    <source>
        <dbReference type="ARBA" id="ARBA00006285"/>
    </source>
</evidence>
<protein>
    <recommendedName>
        <fullName evidence="3">beta-N-acetylhexosaminidase</fullName>
        <ecNumber evidence="3">3.2.1.52</ecNumber>
    </recommendedName>
</protein>
<comment type="similarity">
    <text evidence="2">Belongs to the glycosyl hydrolase 20 family.</text>
</comment>
<dbReference type="PANTHER" id="PTHR22600">
    <property type="entry name" value="BETA-HEXOSAMINIDASE"/>
    <property type="match status" value="1"/>
</dbReference>
<dbReference type="PRINTS" id="PR00738">
    <property type="entry name" value="GLHYDRLASE20"/>
</dbReference>
<evidence type="ECO:0000313" key="6">
    <source>
        <dbReference type="EMBL" id="UYV65339.1"/>
    </source>
</evidence>
<dbReference type="EMBL" id="CP092865">
    <property type="protein sequence ID" value="UYV65339.1"/>
    <property type="molecule type" value="Genomic_DNA"/>
</dbReference>